<dbReference type="Pfam" id="PF00982">
    <property type="entry name" value="Glyco_transf_20"/>
    <property type="match status" value="1"/>
</dbReference>
<evidence type="ECO:0000313" key="3">
    <source>
        <dbReference type="Proteomes" id="UP000604825"/>
    </source>
</evidence>
<proteinExistence type="predicted"/>
<feature type="region of interest" description="Disordered" evidence="1">
    <location>
        <begin position="1"/>
        <end position="26"/>
    </location>
</feature>
<sequence length="316" mass="35079">MAWKESKPAKRAVIRPTPPLLPPTTSTWKPTQIAMFAFPSCGDMRSPSPPKGRRFKVSHRHAEPNPDMPYRFDFSLDPDPDPDAIRFEHSRGLPGHAVFVGTLPAPAAWEELPAHHLLARFSCSPVSGYTATQYLDLTVVVKIIMGSSGEVSHLREMLSLPETGAKVREILNKYMARKLQAMEKLLETQTELRGQVVLVKINNARRHISAEVLAIRDQINTRFGFPGYELVMLIDDLDPPMHAHLASADVFIAKTLATKKFMYYTVCRPEGPVAHLSASAPRKGSIIAKTGICFRPTAPARLTAVIRVNPWGMMVA</sequence>
<feature type="region of interest" description="Disordered" evidence="1">
    <location>
        <begin position="40"/>
        <end position="64"/>
    </location>
</feature>
<evidence type="ECO:0000256" key="1">
    <source>
        <dbReference type="SAM" id="MobiDB-lite"/>
    </source>
</evidence>
<accession>A0A811Q9J0</accession>
<dbReference type="Proteomes" id="UP000604825">
    <property type="component" value="Unassembled WGS sequence"/>
</dbReference>
<dbReference type="InterPro" id="IPR001830">
    <property type="entry name" value="Glyco_trans_20"/>
</dbReference>
<organism evidence="2 3">
    <name type="scientific">Miscanthus lutarioriparius</name>
    <dbReference type="NCBI Taxonomy" id="422564"/>
    <lineage>
        <taxon>Eukaryota</taxon>
        <taxon>Viridiplantae</taxon>
        <taxon>Streptophyta</taxon>
        <taxon>Embryophyta</taxon>
        <taxon>Tracheophyta</taxon>
        <taxon>Spermatophyta</taxon>
        <taxon>Magnoliopsida</taxon>
        <taxon>Liliopsida</taxon>
        <taxon>Poales</taxon>
        <taxon>Poaceae</taxon>
        <taxon>PACMAD clade</taxon>
        <taxon>Panicoideae</taxon>
        <taxon>Andropogonodae</taxon>
        <taxon>Andropogoneae</taxon>
        <taxon>Saccharinae</taxon>
        <taxon>Miscanthus</taxon>
    </lineage>
</organism>
<comment type="caution">
    <text evidence="2">The sequence shown here is derived from an EMBL/GenBank/DDBJ whole genome shotgun (WGS) entry which is preliminary data.</text>
</comment>
<gene>
    <name evidence="2" type="ORF">NCGR_LOCUS39295</name>
</gene>
<dbReference type="Gene3D" id="3.40.50.2000">
    <property type="entry name" value="Glycogen Phosphorylase B"/>
    <property type="match status" value="1"/>
</dbReference>
<keyword evidence="3" id="KW-1185">Reference proteome</keyword>
<dbReference type="GO" id="GO:0005992">
    <property type="term" value="P:trehalose biosynthetic process"/>
    <property type="evidence" value="ECO:0007669"/>
    <property type="project" value="InterPro"/>
</dbReference>
<reference evidence="2" key="1">
    <citation type="submission" date="2020-10" db="EMBL/GenBank/DDBJ databases">
        <authorList>
            <person name="Han B."/>
            <person name="Lu T."/>
            <person name="Zhao Q."/>
            <person name="Huang X."/>
            <person name="Zhao Y."/>
        </authorList>
    </citation>
    <scope>NUCLEOTIDE SEQUENCE</scope>
</reference>
<dbReference type="SUPFAM" id="SSF53756">
    <property type="entry name" value="UDP-Glycosyltransferase/glycogen phosphorylase"/>
    <property type="match status" value="1"/>
</dbReference>
<name>A0A811Q9J0_9POAL</name>
<evidence type="ECO:0000313" key="2">
    <source>
        <dbReference type="EMBL" id="CAD6255757.1"/>
    </source>
</evidence>
<dbReference type="GO" id="GO:0003824">
    <property type="term" value="F:catalytic activity"/>
    <property type="evidence" value="ECO:0007669"/>
    <property type="project" value="InterPro"/>
</dbReference>
<protein>
    <submittedName>
        <fullName evidence="2">Uncharacterized protein</fullName>
    </submittedName>
</protein>
<dbReference type="OrthoDB" id="755951at2759"/>
<dbReference type="AlphaFoldDB" id="A0A811Q9J0"/>
<dbReference type="EMBL" id="CAJGYO010000010">
    <property type="protein sequence ID" value="CAD6255757.1"/>
    <property type="molecule type" value="Genomic_DNA"/>
</dbReference>